<feature type="signal peptide" evidence="5">
    <location>
        <begin position="1"/>
        <end position="23"/>
    </location>
</feature>
<dbReference type="Gene3D" id="3.10.105.10">
    <property type="entry name" value="Dipeptide-binding Protein, Domain 3"/>
    <property type="match status" value="1"/>
</dbReference>
<dbReference type="InterPro" id="IPR030678">
    <property type="entry name" value="Peptide/Ni-bd"/>
</dbReference>
<reference evidence="7 8" key="1">
    <citation type="submission" date="2018-02" db="EMBL/GenBank/DDBJ databases">
        <title>novel marine gammaproteobacteria from coastal saline agro ecosystem.</title>
        <authorList>
            <person name="Krishnan R."/>
            <person name="Ramesh Kumar N."/>
        </authorList>
    </citation>
    <scope>NUCLEOTIDE SEQUENCE [LARGE SCALE GENOMIC DNA]</scope>
    <source>
        <strain evidence="7 8">228</strain>
    </source>
</reference>
<dbReference type="PIRSF" id="PIRSF002741">
    <property type="entry name" value="MppA"/>
    <property type="match status" value="1"/>
</dbReference>
<dbReference type="InterPro" id="IPR023765">
    <property type="entry name" value="SBP_5_CS"/>
</dbReference>
<dbReference type="InterPro" id="IPR000914">
    <property type="entry name" value="SBP_5_dom"/>
</dbReference>
<name>A0A2S5KRC1_9PROT</name>
<dbReference type="EMBL" id="PRLP01000034">
    <property type="protein sequence ID" value="PPC77401.1"/>
    <property type="molecule type" value="Genomic_DNA"/>
</dbReference>
<protein>
    <submittedName>
        <fullName evidence="7">Oligopeptide ABC transporter substrate-binding protein OppA</fullName>
    </submittedName>
</protein>
<dbReference type="FunFam" id="3.10.105.10:FF:000001">
    <property type="entry name" value="Oligopeptide ABC transporter, oligopeptide-binding protein"/>
    <property type="match status" value="1"/>
</dbReference>
<dbReference type="Proteomes" id="UP000238196">
    <property type="component" value="Unassembled WGS sequence"/>
</dbReference>
<dbReference type="Gene3D" id="3.90.76.10">
    <property type="entry name" value="Dipeptide-binding Protein, Domain 1"/>
    <property type="match status" value="1"/>
</dbReference>
<dbReference type="GO" id="GO:0030288">
    <property type="term" value="C:outer membrane-bounded periplasmic space"/>
    <property type="evidence" value="ECO:0007669"/>
    <property type="project" value="TreeGrafter"/>
</dbReference>
<dbReference type="SUPFAM" id="SSF53850">
    <property type="entry name" value="Periplasmic binding protein-like II"/>
    <property type="match status" value="1"/>
</dbReference>
<dbReference type="PANTHER" id="PTHR30290">
    <property type="entry name" value="PERIPLASMIC BINDING COMPONENT OF ABC TRANSPORTER"/>
    <property type="match status" value="1"/>
</dbReference>
<dbReference type="AlphaFoldDB" id="A0A2S5KRC1"/>
<accession>A0A2S5KRC1</accession>
<dbReference type="GO" id="GO:1904680">
    <property type="term" value="F:peptide transmembrane transporter activity"/>
    <property type="evidence" value="ECO:0007669"/>
    <property type="project" value="TreeGrafter"/>
</dbReference>
<dbReference type="OrthoDB" id="5288454at2"/>
<feature type="domain" description="Solute-binding protein family 5" evidence="6">
    <location>
        <begin position="79"/>
        <end position="463"/>
    </location>
</feature>
<gene>
    <name evidence="7" type="ORF">C4K68_11080</name>
</gene>
<keyword evidence="4 5" id="KW-0732">Signal</keyword>
<dbReference type="FunFam" id="3.90.76.10:FF:000001">
    <property type="entry name" value="Oligopeptide ABC transporter substrate-binding protein"/>
    <property type="match status" value="1"/>
</dbReference>
<dbReference type="PROSITE" id="PS01040">
    <property type="entry name" value="SBP_BACTERIAL_5"/>
    <property type="match status" value="1"/>
</dbReference>
<organism evidence="7 8">
    <name type="scientific">Proteobacteria bacterium 228</name>
    <dbReference type="NCBI Taxonomy" id="2083153"/>
    <lineage>
        <taxon>Bacteria</taxon>
        <taxon>Pseudomonadati</taxon>
        <taxon>Pseudomonadota</taxon>
    </lineage>
</organism>
<evidence type="ECO:0000256" key="2">
    <source>
        <dbReference type="ARBA" id="ARBA00005695"/>
    </source>
</evidence>
<dbReference type="GO" id="GO:0015833">
    <property type="term" value="P:peptide transport"/>
    <property type="evidence" value="ECO:0007669"/>
    <property type="project" value="TreeGrafter"/>
</dbReference>
<proteinExistence type="inferred from homology"/>
<dbReference type="PANTHER" id="PTHR30290:SF10">
    <property type="entry name" value="PERIPLASMIC OLIGOPEPTIDE-BINDING PROTEIN-RELATED"/>
    <property type="match status" value="1"/>
</dbReference>
<sequence length="543" mass="60654">MHKKTSLALAILLAAGLAAPVMAAKVPAGTELAAKQEIVFNNGAEPATLDPQKMEGTPESRIARNLFEGLVIQDDKGNILPGVATSWDVNDNNTVFTFHLRDDAKWSNGDPVTAGDFVFAWQRAVDPKTASPYSWYIEMTTMANASDIINGKKSPDQLGVKALDDHTLQVVLDKPIPYFIRMLGHTTMVPANKKVIDQWGEKWTSPDHFVGNGAYTLTDWVVNERIVLKRNPNYWDDKDTVVNQITVLPIESENSELSRYKAGEIDITNGSTPIAIEHFRQLKKDIPDQIHTTGQVGTYYYSFNNKKAPFDDARIRKALSFAIDRDVITDKITGQGEIPAYAFVPDITAGFTPVVPAWAKLTQKERVEEAKKLMKEAGYGPDHPLSFELLYNTSDNHKKIAIAVAAMWKQSLGVNVSLVNQEWKTYLATERAGDFQVARAGWVGDYNEASTMLDLLTTANGNNYARYSNPEYDMLMADSKSVVDETKRNEMYNQAAKLLDRDMPVAPIYQYSTTRLVKPYIGGYPAANPEDIFYFKDMYVAKH</sequence>
<dbReference type="Gene3D" id="3.40.190.10">
    <property type="entry name" value="Periplasmic binding protein-like II"/>
    <property type="match status" value="1"/>
</dbReference>
<evidence type="ECO:0000313" key="7">
    <source>
        <dbReference type="EMBL" id="PPC77401.1"/>
    </source>
</evidence>
<comment type="subcellular location">
    <subcellularLocation>
        <location evidence="1">Cell envelope</location>
    </subcellularLocation>
</comment>
<dbReference type="InterPro" id="IPR039424">
    <property type="entry name" value="SBP_5"/>
</dbReference>
<comment type="caution">
    <text evidence="7">The sequence shown here is derived from an EMBL/GenBank/DDBJ whole genome shotgun (WGS) entry which is preliminary data.</text>
</comment>
<evidence type="ECO:0000259" key="6">
    <source>
        <dbReference type="Pfam" id="PF00496"/>
    </source>
</evidence>
<evidence type="ECO:0000313" key="8">
    <source>
        <dbReference type="Proteomes" id="UP000238196"/>
    </source>
</evidence>
<evidence type="ECO:0000256" key="5">
    <source>
        <dbReference type="SAM" id="SignalP"/>
    </source>
</evidence>
<evidence type="ECO:0000256" key="4">
    <source>
        <dbReference type="ARBA" id="ARBA00022729"/>
    </source>
</evidence>
<keyword evidence="3" id="KW-0813">Transport</keyword>
<feature type="chain" id="PRO_5015492844" evidence="5">
    <location>
        <begin position="24"/>
        <end position="543"/>
    </location>
</feature>
<evidence type="ECO:0000256" key="1">
    <source>
        <dbReference type="ARBA" id="ARBA00004196"/>
    </source>
</evidence>
<dbReference type="GO" id="GO:0043190">
    <property type="term" value="C:ATP-binding cassette (ABC) transporter complex"/>
    <property type="evidence" value="ECO:0007669"/>
    <property type="project" value="InterPro"/>
</dbReference>
<dbReference type="Pfam" id="PF00496">
    <property type="entry name" value="SBP_bac_5"/>
    <property type="match status" value="1"/>
</dbReference>
<comment type="similarity">
    <text evidence="2">Belongs to the bacterial solute-binding protein 5 family.</text>
</comment>
<dbReference type="CDD" id="cd08504">
    <property type="entry name" value="PBP2_OppA"/>
    <property type="match status" value="1"/>
</dbReference>
<evidence type="ECO:0000256" key="3">
    <source>
        <dbReference type="ARBA" id="ARBA00022448"/>
    </source>
</evidence>